<comment type="caution">
    <text evidence="3">The sequence shown here is derived from an EMBL/GenBank/DDBJ whole genome shotgun (WGS) entry which is preliminary data.</text>
</comment>
<dbReference type="EMBL" id="WELI01000003">
    <property type="protein sequence ID" value="KAB7731263.1"/>
    <property type="molecule type" value="Genomic_DNA"/>
</dbReference>
<dbReference type="GO" id="GO:0009055">
    <property type="term" value="F:electron transfer activity"/>
    <property type="evidence" value="ECO:0007669"/>
    <property type="project" value="TreeGrafter"/>
</dbReference>
<evidence type="ECO:0000259" key="2">
    <source>
        <dbReference type="Pfam" id="PF02525"/>
    </source>
</evidence>
<dbReference type="PANTHER" id="PTHR47307">
    <property type="entry name" value="GLUTATHIONE-REGULATED POTASSIUM-EFFLUX SYSTEM ANCILLARY PROTEIN KEFG"/>
    <property type="match status" value="1"/>
</dbReference>
<dbReference type="PANTHER" id="PTHR47307:SF1">
    <property type="entry name" value="GLUTATHIONE-REGULATED POTASSIUM-EFFLUX SYSTEM ANCILLARY PROTEIN KEFG"/>
    <property type="match status" value="1"/>
</dbReference>
<keyword evidence="4" id="KW-1185">Reference proteome</keyword>
<accession>A0A7J5U0I0</accession>
<gene>
    <name evidence="3" type="ORF">F5984_10705</name>
</gene>
<proteinExistence type="predicted"/>
<dbReference type="Pfam" id="PF02525">
    <property type="entry name" value="Flavodoxin_2"/>
    <property type="match status" value="1"/>
</dbReference>
<keyword evidence="1" id="KW-0560">Oxidoreductase</keyword>
<evidence type="ECO:0000256" key="1">
    <source>
        <dbReference type="ARBA" id="ARBA00023002"/>
    </source>
</evidence>
<protein>
    <submittedName>
        <fullName evidence="3">NAD(P)H oxidoreductase</fullName>
    </submittedName>
</protein>
<reference evidence="3 4" key="1">
    <citation type="submission" date="2019-10" db="EMBL/GenBank/DDBJ databases">
        <title>Rudanella paleaurantiibacter sp. nov., isolated from sludge.</title>
        <authorList>
            <person name="Xu S.Q."/>
        </authorList>
    </citation>
    <scope>NUCLEOTIDE SEQUENCE [LARGE SCALE GENOMIC DNA]</scope>
    <source>
        <strain evidence="3 4">HX-22-17</strain>
    </source>
</reference>
<sequence length="200" mass="23066">MRTILILFAHPALEKSQVNRALLRATEGLPFVTVNDLYEVYPDFEIDVDREQALLLAHDYVLMQHPFYWYSAPPIIKQWEDLVLEHGWAYGRTGKALAGKNMMNVITTGGQQTAYQPTGFNRFSIREFLRPFEQTAVLCNMTYLPPFVVHGTHRITPEQTDSYVEYYRALLTGLGEGRIQPDQLTAFTYTNEYLIPFPIV</sequence>
<evidence type="ECO:0000313" key="3">
    <source>
        <dbReference type="EMBL" id="KAB7731263.1"/>
    </source>
</evidence>
<dbReference type="InterPro" id="IPR029039">
    <property type="entry name" value="Flavoprotein-like_sf"/>
</dbReference>
<evidence type="ECO:0000313" key="4">
    <source>
        <dbReference type="Proteomes" id="UP000488299"/>
    </source>
</evidence>
<dbReference type="Proteomes" id="UP000488299">
    <property type="component" value="Unassembled WGS sequence"/>
</dbReference>
<dbReference type="RefSeq" id="WP_152124240.1">
    <property type="nucleotide sequence ID" value="NZ_WELI01000003.1"/>
</dbReference>
<dbReference type="Gene3D" id="3.40.50.360">
    <property type="match status" value="1"/>
</dbReference>
<dbReference type="InterPro" id="IPR003680">
    <property type="entry name" value="Flavodoxin_fold"/>
</dbReference>
<feature type="domain" description="Flavodoxin-like fold" evidence="2">
    <location>
        <begin position="3"/>
        <end position="169"/>
    </location>
</feature>
<dbReference type="AlphaFoldDB" id="A0A7J5U0I0"/>
<name>A0A7J5U0I0_9BACT</name>
<dbReference type="GO" id="GO:0003955">
    <property type="term" value="F:NAD(P)H dehydrogenase (quinone) activity"/>
    <property type="evidence" value="ECO:0007669"/>
    <property type="project" value="TreeGrafter"/>
</dbReference>
<dbReference type="SUPFAM" id="SSF52218">
    <property type="entry name" value="Flavoproteins"/>
    <property type="match status" value="1"/>
</dbReference>
<dbReference type="GO" id="GO:0010181">
    <property type="term" value="F:FMN binding"/>
    <property type="evidence" value="ECO:0007669"/>
    <property type="project" value="TreeGrafter"/>
</dbReference>
<organism evidence="3 4">
    <name type="scientific">Rudanella paleaurantiibacter</name>
    <dbReference type="NCBI Taxonomy" id="2614655"/>
    <lineage>
        <taxon>Bacteria</taxon>
        <taxon>Pseudomonadati</taxon>
        <taxon>Bacteroidota</taxon>
        <taxon>Cytophagia</taxon>
        <taxon>Cytophagales</taxon>
        <taxon>Cytophagaceae</taxon>
        <taxon>Rudanella</taxon>
    </lineage>
</organism>
<dbReference type="InterPro" id="IPR046980">
    <property type="entry name" value="KefG/KefF"/>
</dbReference>